<evidence type="ECO:0000313" key="3">
    <source>
        <dbReference type="Proteomes" id="UP000262325"/>
    </source>
</evidence>
<evidence type="ECO:0008006" key="4">
    <source>
        <dbReference type="Google" id="ProtNLM"/>
    </source>
</evidence>
<protein>
    <recommendedName>
        <fullName evidence="4">Host attachment protein</fullName>
    </recommendedName>
</protein>
<feature type="region of interest" description="Disordered" evidence="1">
    <location>
        <begin position="46"/>
        <end position="68"/>
    </location>
</feature>
<dbReference type="EMBL" id="DPPF01000234">
    <property type="protein sequence ID" value="HCW94203.1"/>
    <property type="molecule type" value="Genomic_DNA"/>
</dbReference>
<dbReference type="Proteomes" id="UP000262325">
    <property type="component" value="Unassembled WGS sequence"/>
</dbReference>
<organism evidence="2 3">
    <name type="scientific">Flexistipes sinusarabici</name>
    <dbReference type="NCBI Taxonomy" id="2352"/>
    <lineage>
        <taxon>Bacteria</taxon>
        <taxon>Pseudomonadati</taxon>
        <taxon>Deferribacterota</taxon>
        <taxon>Deferribacteres</taxon>
        <taxon>Deferribacterales</taxon>
        <taxon>Flexistipitaceae</taxon>
        <taxon>Flexistipes</taxon>
    </lineage>
</organism>
<gene>
    <name evidence="2" type="ORF">DHM44_11045</name>
</gene>
<proteinExistence type="predicted"/>
<accession>A0A3D5QEP9</accession>
<evidence type="ECO:0000256" key="1">
    <source>
        <dbReference type="SAM" id="MobiDB-lite"/>
    </source>
</evidence>
<dbReference type="Pfam" id="PF10116">
    <property type="entry name" value="Host_attach"/>
    <property type="match status" value="1"/>
</dbReference>
<dbReference type="InterPro" id="IPR019291">
    <property type="entry name" value="Host_attachment_protein"/>
</dbReference>
<dbReference type="AlphaFoldDB" id="A0A3D5QEP9"/>
<evidence type="ECO:0000313" key="2">
    <source>
        <dbReference type="EMBL" id="HCW94203.1"/>
    </source>
</evidence>
<reference evidence="2 3" key="1">
    <citation type="journal article" date="2018" name="Nat. Biotechnol.">
        <title>A standardized bacterial taxonomy based on genome phylogeny substantially revises the tree of life.</title>
        <authorList>
            <person name="Parks D.H."/>
            <person name="Chuvochina M."/>
            <person name="Waite D.W."/>
            <person name="Rinke C."/>
            <person name="Skarshewski A."/>
            <person name="Chaumeil P.A."/>
            <person name="Hugenholtz P."/>
        </authorList>
    </citation>
    <scope>NUCLEOTIDE SEQUENCE [LARGE SCALE GENOMIC DNA]</scope>
    <source>
        <strain evidence="2">UBA8672</strain>
    </source>
</reference>
<name>A0A3D5QEP9_FLESI</name>
<comment type="caution">
    <text evidence="2">The sequence shown here is derived from an EMBL/GenBank/DDBJ whole genome shotgun (WGS) entry which is preliminary data.</text>
</comment>
<sequence>MSEIIIVTDAGYFEAYEVIEEIMESPRLEMIKKFANVDARTKFSEKVTDQPGRFGRDQGGGNVVKSYGEPHNLEQEIEKNVIKTIVEEINKIISKYKPKKWYLAAEKTINKRIVEQLDEKVRDSLAKNVKADLTKKGKKELLSYFK</sequence>